<organism evidence="12 13">
    <name type="scientific">Polarella glacialis</name>
    <name type="common">Dinoflagellate</name>
    <dbReference type="NCBI Taxonomy" id="89957"/>
    <lineage>
        <taxon>Eukaryota</taxon>
        <taxon>Sar</taxon>
        <taxon>Alveolata</taxon>
        <taxon>Dinophyceae</taxon>
        <taxon>Suessiales</taxon>
        <taxon>Suessiaceae</taxon>
        <taxon>Polarella</taxon>
    </lineage>
</organism>
<dbReference type="InterPro" id="IPR046357">
    <property type="entry name" value="PPIase_dom_sf"/>
</dbReference>
<dbReference type="PANTHER" id="PTHR46512:SF9">
    <property type="entry name" value="PEPTIDYLPROLYL ISOMERASE"/>
    <property type="match status" value="1"/>
</dbReference>
<sequence>MTAEVEEKTLPDAGEESDAPSVATEVPPDWNSDDEPPKDHEGDEYTCSRDGSVKKTICRVGRGLERPGQYDLVRVRLRTLELGATLEEGLGEVPLASAEQKEEEAEVAMGQGQLPLLVEFALKSMRVGEVAEVRGPAAFAAKASPLYGRSLRTKPGFLPKQDRQVPRKLRFLPVAPRSIAEQAKAALLQARAAAKAEGAGSQVLVAGQPKEATVVRPPMYRVRVELLGVDCVHLLTEDRSVFKRLVQASRSRRAPRMGDVVTFSVRNRALDDIERSPEEKYSRTLSEDGMPFAGLSHVLRSMKEGEHCVARLLARAAATEKEPNIIPDGVLELDVVLHGCARTDLVPVLPVSDMIEDDPACAQTSTGGSSSSSCSLRKVELHAGPERNMTDLEDGGMVLIGILAGSCTSGPHASAEDFPVPMLLSWRVGEGAVPRFLEAAVASMRLVEGAAFEVPAAAFAIRPTGPSYEGQTPLRRLPLGDLEPLLASLLQGPGGGGLLPHVAIGHDELEEPSIALLPRGFTLSRQWEAEGETTSWEAASAALWGPNSERRGELCLRLTLLAATEAPDVCLMDDPEQLRFLDLERAHGNALARDGRFQEASVAYSRALDVVRRTPLYKALFPTQSGRMQGLYSRDAAEAEKPPFEGLTDEEVTARRNGLIALHLNLNLCAAKVGKQAAARRHADIAVGADPENAKALFRRGQAAVCQGDYEDALLDLQRSAELMPQDRAIRSEIQSLQRRMREHKQVERHMFEKVFQEASKVPCQAYDSGRRAKGAIESMSSEELTPENFESKVLRSNEVWFVQAYDPSDSKCKSFSAQWEDFADSSKEVAKFGRVDVTQPGMKDLLPMRVPLLPVVFRYVRGQSPDYFMWNGDEDRGGKALRRFMESSYPTLSRFDAASEVASWWKADDQPRILVIGPSTTSHAAKPSDVMPVWRLSHVWAEFFSFSSAEKAVAAEALGCGVDLSKGTMWAVVSRLGGPGSPVMTTETKSIQGVLTAIEEILAEGIREQAPIATLRNYEQLCGATALGGDHFKSRYCLVLVDSSSSDAAKSVAELKASREAYSNEVQEMINSGSDPEDPFSIQPVRVMTSGSRLPWNSAGAGNSFHAAWAEASKARAFVIEMETRRIGGVKTPSLPGTRLEASPDVAL</sequence>
<accession>A0A813DIE9</accession>
<comment type="subcellular location">
    <subcellularLocation>
        <location evidence="2">Cytoplasm</location>
    </subcellularLocation>
</comment>
<proteinExistence type="predicted"/>
<evidence type="ECO:0000313" key="13">
    <source>
        <dbReference type="Proteomes" id="UP000654075"/>
    </source>
</evidence>
<dbReference type="SMART" id="SM00028">
    <property type="entry name" value="TPR"/>
    <property type="match status" value="3"/>
</dbReference>
<dbReference type="AlphaFoldDB" id="A0A813DIE9"/>
<dbReference type="Pfam" id="PF07719">
    <property type="entry name" value="TPR_2"/>
    <property type="match status" value="1"/>
</dbReference>
<dbReference type="SUPFAM" id="SSF52833">
    <property type="entry name" value="Thioredoxin-like"/>
    <property type="match status" value="1"/>
</dbReference>
<dbReference type="InterPro" id="IPR019734">
    <property type="entry name" value="TPR_rpt"/>
</dbReference>
<dbReference type="InterPro" id="IPR013105">
    <property type="entry name" value="TPR_2"/>
</dbReference>
<evidence type="ECO:0000256" key="4">
    <source>
        <dbReference type="ARBA" id="ARBA00022490"/>
    </source>
</evidence>
<name>A0A813DIE9_POLGL</name>
<keyword evidence="13" id="KW-1185">Reference proteome</keyword>
<protein>
    <recommendedName>
        <fullName evidence="3">peptidylprolyl isomerase</fullName>
        <ecNumber evidence="3">5.2.1.8</ecNumber>
    </recommendedName>
</protein>
<dbReference type="PROSITE" id="PS50005">
    <property type="entry name" value="TPR"/>
    <property type="match status" value="1"/>
</dbReference>
<dbReference type="OrthoDB" id="446127at2759"/>
<dbReference type="PANTHER" id="PTHR46512">
    <property type="entry name" value="PEPTIDYLPROLYL ISOMERASE"/>
    <property type="match status" value="1"/>
</dbReference>
<keyword evidence="4" id="KW-0963">Cytoplasm</keyword>
<keyword evidence="9" id="KW-0413">Isomerase</keyword>
<evidence type="ECO:0000256" key="5">
    <source>
        <dbReference type="ARBA" id="ARBA00022553"/>
    </source>
</evidence>
<reference evidence="12" key="1">
    <citation type="submission" date="2021-02" db="EMBL/GenBank/DDBJ databases">
        <authorList>
            <person name="Dougan E. K."/>
            <person name="Rhodes N."/>
            <person name="Thang M."/>
            <person name="Chan C."/>
        </authorList>
    </citation>
    <scope>NUCLEOTIDE SEQUENCE</scope>
</reference>
<feature type="compositionally biased region" description="Basic and acidic residues" evidence="11">
    <location>
        <begin position="35"/>
        <end position="49"/>
    </location>
</feature>
<evidence type="ECO:0000256" key="8">
    <source>
        <dbReference type="ARBA" id="ARBA00023110"/>
    </source>
</evidence>
<keyword evidence="6" id="KW-0677">Repeat</keyword>
<dbReference type="OMA" id="DETIHRC"/>
<dbReference type="Gene3D" id="3.10.50.40">
    <property type="match status" value="1"/>
</dbReference>
<evidence type="ECO:0000256" key="1">
    <source>
        <dbReference type="ARBA" id="ARBA00000971"/>
    </source>
</evidence>
<evidence type="ECO:0000256" key="9">
    <source>
        <dbReference type="ARBA" id="ARBA00023235"/>
    </source>
</evidence>
<keyword evidence="8" id="KW-0697">Rotamase</keyword>
<dbReference type="InterPro" id="IPR050754">
    <property type="entry name" value="FKBP4/5/8-like"/>
</dbReference>
<dbReference type="GO" id="GO:0003755">
    <property type="term" value="F:peptidyl-prolyl cis-trans isomerase activity"/>
    <property type="evidence" value="ECO:0007669"/>
    <property type="project" value="InterPro"/>
</dbReference>
<dbReference type="Gene3D" id="1.25.40.10">
    <property type="entry name" value="Tetratricopeptide repeat domain"/>
    <property type="match status" value="1"/>
</dbReference>
<dbReference type="SUPFAM" id="SSF54534">
    <property type="entry name" value="FKBP-like"/>
    <property type="match status" value="1"/>
</dbReference>
<keyword evidence="5" id="KW-0597">Phosphoprotein</keyword>
<dbReference type="InterPro" id="IPR036249">
    <property type="entry name" value="Thioredoxin-like_sf"/>
</dbReference>
<dbReference type="InterPro" id="IPR011990">
    <property type="entry name" value="TPR-like_helical_dom_sf"/>
</dbReference>
<dbReference type="SUPFAM" id="SSF48452">
    <property type="entry name" value="TPR-like"/>
    <property type="match status" value="1"/>
</dbReference>
<comment type="caution">
    <text evidence="12">The sequence shown here is derived from an EMBL/GenBank/DDBJ whole genome shotgun (WGS) entry which is preliminary data.</text>
</comment>
<feature type="compositionally biased region" description="Basic and acidic residues" evidence="11">
    <location>
        <begin position="1"/>
        <end position="10"/>
    </location>
</feature>
<evidence type="ECO:0000256" key="10">
    <source>
        <dbReference type="PROSITE-ProRule" id="PRU00339"/>
    </source>
</evidence>
<feature type="repeat" description="TPR" evidence="10">
    <location>
        <begin position="694"/>
        <end position="727"/>
    </location>
</feature>
<dbReference type="EMBL" id="CAJNNV010003125">
    <property type="protein sequence ID" value="CAE8588419.1"/>
    <property type="molecule type" value="Genomic_DNA"/>
</dbReference>
<evidence type="ECO:0000313" key="12">
    <source>
        <dbReference type="EMBL" id="CAE8588419.1"/>
    </source>
</evidence>
<dbReference type="Proteomes" id="UP000654075">
    <property type="component" value="Unassembled WGS sequence"/>
</dbReference>
<gene>
    <name evidence="12" type="ORF">PGLA1383_LOCUS7220</name>
</gene>
<evidence type="ECO:0000256" key="11">
    <source>
        <dbReference type="SAM" id="MobiDB-lite"/>
    </source>
</evidence>
<feature type="region of interest" description="Disordered" evidence="11">
    <location>
        <begin position="1"/>
        <end position="49"/>
    </location>
</feature>
<evidence type="ECO:0000256" key="3">
    <source>
        <dbReference type="ARBA" id="ARBA00013194"/>
    </source>
</evidence>
<comment type="catalytic activity">
    <reaction evidence="1">
        <text>[protein]-peptidylproline (omega=180) = [protein]-peptidylproline (omega=0)</text>
        <dbReference type="Rhea" id="RHEA:16237"/>
        <dbReference type="Rhea" id="RHEA-COMP:10747"/>
        <dbReference type="Rhea" id="RHEA-COMP:10748"/>
        <dbReference type="ChEBI" id="CHEBI:83833"/>
        <dbReference type="ChEBI" id="CHEBI:83834"/>
        <dbReference type="EC" id="5.2.1.8"/>
    </reaction>
</comment>
<evidence type="ECO:0000256" key="7">
    <source>
        <dbReference type="ARBA" id="ARBA00022803"/>
    </source>
</evidence>
<dbReference type="Gene3D" id="3.40.30.10">
    <property type="entry name" value="Glutaredoxin"/>
    <property type="match status" value="1"/>
</dbReference>
<keyword evidence="7 10" id="KW-0802">TPR repeat</keyword>
<evidence type="ECO:0000256" key="6">
    <source>
        <dbReference type="ARBA" id="ARBA00022737"/>
    </source>
</evidence>
<evidence type="ECO:0000256" key="2">
    <source>
        <dbReference type="ARBA" id="ARBA00004496"/>
    </source>
</evidence>
<dbReference type="EC" id="5.2.1.8" evidence="3"/>